<organism evidence="11 12">
    <name type="scientific">Austropuccinia psidii MF-1</name>
    <dbReference type="NCBI Taxonomy" id="1389203"/>
    <lineage>
        <taxon>Eukaryota</taxon>
        <taxon>Fungi</taxon>
        <taxon>Dikarya</taxon>
        <taxon>Basidiomycota</taxon>
        <taxon>Pucciniomycotina</taxon>
        <taxon>Pucciniomycetes</taxon>
        <taxon>Pucciniales</taxon>
        <taxon>Sphaerophragmiaceae</taxon>
        <taxon>Austropuccinia</taxon>
    </lineage>
</organism>
<evidence type="ECO:0000313" key="11">
    <source>
        <dbReference type="EMBL" id="MBW0496494.1"/>
    </source>
</evidence>
<evidence type="ECO:0000256" key="2">
    <source>
        <dbReference type="ARBA" id="ARBA00022723"/>
    </source>
</evidence>
<evidence type="ECO:0000313" key="12">
    <source>
        <dbReference type="Proteomes" id="UP000765509"/>
    </source>
</evidence>
<evidence type="ECO:0000256" key="7">
    <source>
        <dbReference type="ARBA" id="ARBA00023163"/>
    </source>
</evidence>
<evidence type="ECO:0000256" key="1">
    <source>
        <dbReference type="ARBA" id="ARBA00004123"/>
    </source>
</evidence>
<comment type="caution">
    <text evidence="11">The sequence shown here is derived from an EMBL/GenBank/DDBJ whole genome shotgun (WGS) entry which is preliminary data.</text>
</comment>
<evidence type="ECO:0000256" key="5">
    <source>
        <dbReference type="ARBA" id="ARBA00022833"/>
    </source>
</evidence>
<keyword evidence="12" id="KW-1185">Reference proteome</keyword>
<proteinExistence type="predicted"/>
<sequence>MFPCCFPCLQNQFQSIQHPRVSNLNPLGTALEPHFEKIKEVSYQETRRQTAQNTPYSQSSILPDLIGEVDISSIQHSRSDGWKSEEYCKPGCCKLAKGTSVIPTQNSDQFLSIPSHSLIISFGNTPQLGPAFPPQLTECYGPSETFDLSYSTLTSSPLSPFPLSDMVESAPFIEPYVGVRFYDGYSPVANFESESMQHEGKFPARLRTTSINSSPPRYTLNDEKRYSFPNIQSYASPEYSSFTSSFHGHLQPTDVYNREPENKVTSPYQLTGPPEPQEMGFSHPNTGYLAQPEPYQPALYEKFLKTNAKTPTYCSERPFKCDKCTASFSRNHDLKRHARIHLAIKPFPCEWCEKAFSRKDALKRHLLVKGCSKNKEVSIQNLHFSAKSKSLLNQTSFSKRLHRDHQSWLSSTYKQRAADEISKHHQKFSHGTFSGSKNSGAPLFDQINLQNISCSIPSYI</sequence>
<dbReference type="FunFam" id="3.30.160.60:FF:000065">
    <property type="entry name" value="B-cell CLL/lymphoma 6, member B"/>
    <property type="match status" value="1"/>
</dbReference>
<dbReference type="GO" id="GO:0008270">
    <property type="term" value="F:zinc ion binding"/>
    <property type="evidence" value="ECO:0007669"/>
    <property type="project" value="UniProtKB-KW"/>
</dbReference>
<feature type="domain" description="C2H2-type" evidence="10">
    <location>
        <begin position="319"/>
        <end position="346"/>
    </location>
</feature>
<dbReference type="GO" id="GO:0005654">
    <property type="term" value="C:nucleoplasm"/>
    <property type="evidence" value="ECO:0007669"/>
    <property type="project" value="TreeGrafter"/>
</dbReference>
<dbReference type="SMART" id="SM00355">
    <property type="entry name" value="ZnF_C2H2"/>
    <property type="match status" value="2"/>
</dbReference>
<evidence type="ECO:0000259" key="10">
    <source>
        <dbReference type="PROSITE" id="PS50157"/>
    </source>
</evidence>
<protein>
    <recommendedName>
        <fullName evidence="10">C2H2-type domain-containing protein</fullName>
    </recommendedName>
</protein>
<name>A0A9Q3HBB4_9BASI</name>
<dbReference type="Gene3D" id="3.30.160.60">
    <property type="entry name" value="Classic Zinc Finger"/>
    <property type="match status" value="2"/>
</dbReference>
<dbReference type="PANTHER" id="PTHR24399">
    <property type="entry name" value="ZINC FINGER AND BTB DOMAIN-CONTAINING"/>
    <property type="match status" value="1"/>
</dbReference>
<dbReference type="EMBL" id="AVOT02013651">
    <property type="protein sequence ID" value="MBW0496494.1"/>
    <property type="molecule type" value="Genomic_DNA"/>
</dbReference>
<keyword evidence="8" id="KW-0539">Nucleus</keyword>
<keyword evidence="4 9" id="KW-0863">Zinc-finger</keyword>
<dbReference type="GO" id="GO:0001227">
    <property type="term" value="F:DNA-binding transcription repressor activity, RNA polymerase II-specific"/>
    <property type="evidence" value="ECO:0007669"/>
    <property type="project" value="TreeGrafter"/>
</dbReference>
<dbReference type="GO" id="GO:0000978">
    <property type="term" value="F:RNA polymerase II cis-regulatory region sequence-specific DNA binding"/>
    <property type="evidence" value="ECO:0007669"/>
    <property type="project" value="TreeGrafter"/>
</dbReference>
<dbReference type="FunFam" id="3.30.160.60:FF:000202">
    <property type="entry name" value="Zinc finger protein 574"/>
    <property type="match status" value="1"/>
</dbReference>
<dbReference type="InterPro" id="IPR036236">
    <property type="entry name" value="Znf_C2H2_sf"/>
</dbReference>
<dbReference type="SUPFAM" id="SSF57667">
    <property type="entry name" value="beta-beta-alpha zinc fingers"/>
    <property type="match status" value="1"/>
</dbReference>
<dbReference type="PROSITE" id="PS00028">
    <property type="entry name" value="ZINC_FINGER_C2H2_1"/>
    <property type="match status" value="1"/>
</dbReference>
<dbReference type="PANTHER" id="PTHR24399:SF70">
    <property type="entry name" value="C2H2-TYPE DOMAIN-CONTAINING PROTEIN"/>
    <property type="match status" value="1"/>
</dbReference>
<feature type="domain" description="C2H2-type" evidence="10">
    <location>
        <begin position="347"/>
        <end position="374"/>
    </location>
</feature>
<keyword evidence="5" id="KW-0862">Zinc</keyword>
<keyword evidence="7" id="KW-0804">Transcription</keyword>
<gene>
    <name evidence="11" type="ORF">O181_036209</name>
</gene>
<keyword evidence="3" id="KW-0677">Repeat</keyword>
<keyword evidence="6" id="KW-0805">Transcription regulation</keyword>
<evidence type="ECO:0000256" key="8">
    <source>
        <dbReference type="ARBA" id="ARBA00023242"/>
    </source>
</evidence>
<evidence type="ECO:0000256" key="3">
    <source>
        <dbReference type="ARBA" id="ARBA00022737"/>
    </source>
</evidence>
<dbReference type="AlphaFoldDB" id="A0A9Q3HBB4"/>
<evidence type="ECO:0000256" key="6">
    <source>
        <dbReference type="ARBA" id="ARBA00023015"/>
    </source>
</evidence>
<dbReference type="Proteomes" id="UP000765509">
    <property type="component" value="Unassembled WGS sequence"/>
</dbReference>
<dbReference type="InterPro" id="IPR013087">
    <property type="entry name" value="Znf_C2H2_type"/>
</dbReference>
<reference evidence="11" key="1">
    <citation type="submission" date="2021-03" db="EMBL/GenBank/DDBJ databases">
        <title>Draft genome sequence of rust myrtle Austropuccinia psidii MF-1, a brazilian biotype.</title>
        <authorList>
            <person name="Quecine M.C."/>
            <person name="Pachon D.M.R."/>
            <person name="Bonatelli M.L."/>
            <person name="Correr F.H."/>
            <person name="Franceschini L.M."/>
            <person name="Leite T.F."/>
            <person name="Margarido G.R.A."/>
            <person name="Almeida C.A."/>
            <person name="Ferrarezi J.A."/>
            <person name="Labate C.A."/>
        </authorList>
    </citation>
    <scope>NUCLEOTIDE SEQUENCE</scope>
    <source>
        <strain evidence="11">MF-1</strain>
    </source>
</reference>
<keyword evidence="2" id="KW-0479">Metal-binding</keyword>
<comment type="subcellular location">
    <subcellularLocation>
        <location evidence="1">Nucleus</location>
    </subcellularLocation>
</comment>
<evidence type="ECO:0000256" key="4">
    <source>
        <dbReference type="ARBA" id="ARBA00022771"/>
    </source>
</evidence>
<accession>A0A9Q3HBB4</accession>
<evidence type="ECO:0000256" key="9">
    <source>
        <dbReference type="PROSITE-ProRule" id="PRU00042"/>
    </source>
</evidence>
<dbReference type="GO" id="GO:0032502">
    <property type="term" value="P:developmental process"/>
    <property type="evidence" value="ECO:0007669"/>
    <property type="project" value="UniProtKB-ARBA"/>
</dbReference>
<dbReference type="PROSITE" id="PS50157">
    <property type="entry name" value="ZINC_FINGER_C2H2_2"/>
    <property type="match status" value="2"/>
</dbReference>
<dbReference type="OrthoDB" id="8922241at2759"/>
<dbReference type="Pfam" id="PF00096">
    <property type="entry name" value="zf-C2H2"/>
    <property type="match status" value="2"/>
</dbReference>